<evidence type="ECO:0000256" key="2">
    <source>
        <dbReference type="ARBA" id="ARBA00008142"/>
    </source>
</evidence>
<feature type="binding site" evidence="7">
    <location>
        <position position="10"/>
    </location>
    <ligand>
        <name>ATP</name>
        <dbReference type="ChEBI" id="CHEBI:30616"/>
    </ligand>
</feature>
<feature type="binding site" evidence="7">
    <location>
        <position position="103"/>
    </location>
    <ligand>
        <name>ATP</name>
        <dbReference type="ChEBI" id="CHEBI:30616"/>
    </ligand>
</feature>
<evidence type="ECO:0000256" key="4">
    <source>
        <dbReference type="ARBA" id="ARBA00022741"/>
    </source>
</evidence>
<feature type="domain" description="Nucleoside diphosphate kinase-like" evidence="10">
    <location>
        <begin position="2"/>
        <end position="139"/>
    </location>
</feature>
<evidence type="ECO:0000256" key="6">
    <source>
        <dbReference type="ARBA" id="ARBA00022840"/>
    </source>
</evidence>
<evidence type="ECO:0000256" key="5">
    <source>
        <dbReference type="ARBA" id="ARBA00022777"/>
    </source>
</evidence>
<dbReference type="PROSITE" id="PS51374">
    <property type="entry name" value="NDPK_LIKE"/>
    <property type="match status" value="1"/>
</dbReference>
<dbReference type="NCBIfam" id="NF001908">
    <property type="entry name" value="PRK00668.1"/>
    <property type="match status" value="1"/>
</dbReference>
<dbReference type="Gene3D" id="3.30.70.141">
    <property type="entry name" value="Nucleoside diphosphate kinase-like domain"/>
    <property type="match status" value="1"/>
</dbReference>
<dbReference type="InterPro" id="IPR034907">
    <property type="entry name" value="NDK-like_dom"/>
</dbReference>
<dbReference type="GO" id="GO:0004550">
    <property type="term" value="F:nucleoside diphosphate kinase activity"/>
    <property type="evidence" value="ECO:0007669"/>
    <property type="project" value="UniProtKB-EC"/>
</dbReference>
<keyword evidence="5 9" id="KW-0418">Kinase</keyword>
<dbReference type="FunFam" id="3.30.70.141:FF:000002">
    <property type="entry name" value="Nucleoside diphosphate kinase"/>
    <property type="match status" value="1"/>
</dbReference>
<evidence type="ECO:0000256" key="9">
    <source>
        <dbReference type="RuleBase" id="RU004013"/>
    </source>
</evidence>
<dbReference type="GO" id="GO:0005524">
    <property type="term" value="F:ATP binding"/>
    <property type="evidence" value="ECO:0007669"/>
    <property type="project" value="UniProtKB-KW"/>
</dbReference>
<dbReference type="InterPro" id="IPR036850">
    <property type="entry name" value="NDK-like_dom_sf"/>
</dbReference>
<keyword evidence="4 9" id="KW-0547">Nucleotide-binding</keyword>
<dbReference type="EC" id="2.7.4.6" evidence="9"/>
<dbReference type="PROSITE" id="PS00469">
    <property type="entry name" value="NDPK"/>
    <property type="match status" value="1"/>
</dbReference>
<dbReference type="CDD" id="cd04413">
    <property type="entry name" value="NDPk_I"/>
    <property type="match status" value="1"/>
</dbReference>
<evidence type="ECO:0000256" key="7">
    <source>
        <dbReference type="PROSITE-ProRule" id="PRU00706"/>
    </source>
</evidence>
<dbReference type="HAMAP" id="MF_00451">
    <property type="entry name" value="NDP_kinase"/>
    <property type="match status" value="1"/>
</dbReference>
<evidence type="ECO:0000256" key="1">
    <source>
        <dbReference type="ARBA" id="ARBA00001946"/>
    </source>
</evidence>
<comment type="caution">
    <text evidence="11">The sequence shown here is derived from an EMBL/GenBank/DDBJ whole genome shotgun (WGS) entry which is preliminary data.</text>
</comment>
<comment type="catalytic activity">
    <reaction evidence="9">
        <text>a 2'-deoxyribonucleoside 5'-diphosphate + ATP = a 2'-deoxyribonucleoside 5'-triphosphate + ADP</text>
        <dbReference type="Rhea" id="RHEA:44640"/>
        <dbReference type="ChEBI" id="CHEBI:30616"/>
        <dbReference type="ChEBI" id="CHEBI:61560"/>
        <dbReference type="ChEBI" id="CHEBI:73316"/>
        <dbReference type="ChEBI" id="CHEBI:456216"/>
        <dbReference type="EC" id="2.7.4.6"/>
    </reaction>
</comment>
<dbReference type="Proteomes" id="UP001301350">
    <property type="component" value="Unassembled WGS sequence"/>
</dbReference>
<dbReference type="AlphaFoldDB" id="A0AAV9IS36"/>
<feature type="binding site" evidence="7">
    <location>
        <position position="58"/>
    </location>
    <ligand>
        <name>ATP</name>
        <dbReference type="ChEBI" id="CHEBI:30616"/>
    </ligand>
</feature>
<dbReference type="InterPro" id="IPR001564">
    <property type="entry name" value="Nucleoside_diP_kinase"/>
</dbReference>
<name>A0AAV9IS36_CYACA</name>
<evidence type="ECO:0000313" key="12">
    <source>
        <dbReference type="Proteomes" id="UP001301350"/>
    </source>
</evidence>
<dbReference type="GO" id="GO:0006241">
    <property type="term" value="P:CTP biosynthetic process"/>
    <property type="evidence" value="ECO:0007669"/>
    <property type="project" value="InterPro"/>
</dbReference>
<dbReference type="InterPro" id="IPR023005">
    <property type="entry name" value="Nucleoside_diP_kinase_AS"/>
</dbReference>
<feature type="binding site" evidence="7">
    <location>
        <position position="92"/>
    </location>
    <ligand>
        <name>ATP</name>
        <dbReference type="ChEBI" id="CHEBI:30616"/>
    </ligand>
</feature>
<feature type="binding site" evidence="7">
    <location>
        <position position="86"/>
    </location>
    <ligand>
        <name>ATP</name>
        <dbReference type="ChEBI" id="CHEBI:30616"/>
    </ligand>
</feature>
<feature type="active site" description="Pros-phosphohistidine intermediate" evidence="7">
    <location>
        <position position="116"/>
    </location>
</feature>
<comment type="similarity">
    <text evidence="2 7 8">Belongs to the NDK family.</text>
</comment>
<dbReference type="Pfam" id="PF00334">
    <property type="entry name" value="NDK"/>
    <property type="match status" value="1"/>
</dbReference>
<organism evidence="11 12">
    <name type="scientific">Cyanidium caldarium</name>
    <name type="common">Red alga</name>
    <dbReference type="NCBI Taxonomy" id="2771"/>
    <lineage>
        <taxon>Eukaryota</taxon>
        <taxon>Rhodophyta</taxon>
        <taxon>Bangiophyceae</taxon>
        <taxon>Cyanidiales</taxon>
        <taxon>Cyanidiaceae</taxon>
        <taxon>Cyanidium</taxon>
    </lineage>
</organism>
<dbReference type="PANTHER" id="PTHR11349">
    <property type="entry name" value="NUCLEOSIDE DIPHOSPHATE KINASE"/>
    <property type="match status" value="1"/>
</dbReference>
<keyword evidence="12" id="KW-1185">Reference proteome</keyword>
<evidence type="ECO:0000259" key="10">
    <source>
        <dbReference type="SMART" id="SM00562"/>
    </source>
</evidence>
<feature type="binding site" evidence="7">
    <location>
        <position position="113"/>
    </location>
    <ligand>
        <name>ATP</name>
        <dbReference type="ChEBI" id="CHEBI:30616"/>
    </ligand>
</feature>
<dbReference type="SUPFAM" id="SSF54919">
    <property type="entry name" value="Nucleoside diphosphate kinase, NDK"/>
    <property type="match status" value="1"/>
</dbReference>
<dbReference type="GO" id="GO:0006228">
    <property type="term" value="P:UTP biosynthetic process"/>
    <property type="evidence" value="ECO:0007669"/>
    <property type="project" value="InterPro"/>
</dbReference>
<gene>
    <name evidence="11" type="ORF">CDCA_CDCA03G0926</name>
</gene>
<sequence>MDERTFIMVKPDGVQRRLVAEIISRFERRGYQLIGIKMLQASAQRIDTHYAELTEKPFYPGLKRYMLSGPVVAMAWKGKAAAATGRALVGATNPRQSAPGTIRGDYCIDVGRNVVHASDSVESAEREIKIWFQADELVGYADPLSDWIYEDA</sequence>
<dbReference type="SMART" id="SM00562">
    <property type="entry name" value="NDK"/>
    <property type="match status" value="1"/>
</dbReference>
<accession>A0AAV9IS36</accession>
<evidence type="ECO:0000313" key="11">
    <source>
        <dbReference type="EMBL" id="KAK4534901.1"/>
    </source>
</evidence>
<dbReference type="EMBL" id="JANCYW010000003">
    <property type="protein sequence ID" value="KAK4534901.1"/>
    <property type="molecule type" value="Genomic_DNA"/>
</dbReference>
<evidence type="ECO:0000256" key="3">
    <source>
        <dbReference type="ARBA" id="ARBA00022679"/>
    </source>
</evidence>
<dbReference type="PRINTS" id="PR01243">
    <property type="entry name" value="NUCDPKINASE"/>
</dbReference>
<protein>
    <recommendedName>
        <fullName evidence="9">Nucleoside diphosphate kinase</fullName>
        <ecNumber evidence="9">2.7.4.6</ecNumber>
    </recommendedName>
</protein>
<dbReference type="GO" id="GO:0006183">
    <property type="term" value="P:GTP biosynthetic process"/>
    <property type="evidence" value="ECO:0007669"/>
    <property type="project" value="InterPro"/>
</dbReference>
<keyword evidence="6 9" id="KW-0067">ATP-binding</keyword>
<reference evidence="11 12" key="1">
    <citation type="submission" date="2022-07" db="EMBL/GenBank/DDBJ databases">
        <title>Genome-wide signatures of adaptation to extreme environments.</title>
        <authorList>
            <person name="Cho C.H."/>
            <person name="Yoon H.S."/>
        </authorList>
    </citation>
    <scope>NUCLEOTIDE SEQUENCE [LARGE SCALE GENOMIC DNA]</scope>
    <source>
        <strain evidence="11 12">DBV 063 E5</strain>
    </source>
</reference>
<keyword evidence="3 9" id="KW-0808">Transferase</keyword>
<comment type="cofactor">
    <cofactor evidence="1">
        <name>Mg(2+)</name>
        <dbReference type="ChEBI" id="CHEBI:18420"/>
    </cofactor>
</comment>
<evidence type="ECO:0000256" key="8">
    <source>
        <dbReference type="RuleBase" id="RU004011"/>
    </source>
</evidence>
<proteinExistence type="inferred from homology"/>